<dbReference type="Proteomes" id="UP001500058">
    <property type="component" value="Unassembled WGS sequence"/>
</dbReference>
<gene>
    <name evidence="2" type="ORF">GCM10010420_41390</name>
</gene>
<keyword evidence="3" id="KW-1185">Reference proteome</keyword>
<keyword evidence="1" id="KW-0812">Transmembrane</keyword>
<keyword evidence="1" id="KW-0472">Membrane</keyword>
<evidence type="ECO:0000313" key="3">
    <source>
        <dbReference type="Proteomes" id="UP001500058"/>
    </source>
</evidence>
<name>A0ABP5VPX1_9ACTN</name>
<organism evidence="2 3">
    <name type="scientific">Streptomyces glaucosporus</name>
    <dbReference type="NCBI Taxonomy" id="284044"/>
    <lineage>
        <taxon>Bacteria</taxon>
        <taxon>Bacillati</taxon>
        <taxon>Actinomycetota</taxon>
        <taxon>Actinomycetes</taxon>
        <taxon>Kitasatosporales</taxon>
        <taxon>Streptomycetaceae</taxon>
        <taxon>Streptomyces</taxon>
    </lineage>
</organism>
<feature type="transmembrane region" description="Helical" evidence="1">
    <location>
        <begin position="172"/>
        <end position="193"/>
    </location>
</feature>
<dbReference type="RefSeq" id="WP_344632578.1">
    <property type="nucleotide sequence ID" value="NZ_BAAATJ010000021.1"/>
</dbReference>
<accession>A0ABP5VPX1</accession>
<feature type="transmembrane region" description="Helical" evidence="1">
    <location>
        <begin position="47"/>
        <end position="71"/>
    </location>
</feature>
<sequence length="241" mass="24384">MALPLWAATGLLAPIVVVLPLHSLLQALSGDGGGAVAAEAARSLDGWVFTVVYTGFGVQALALGGLSALYVRDRWGHLLRGRLAGLPASSPTAPARRATAVAAAGAALLPMAAYLLWAAGATAGLSPYQAERNDGTFRLLAGLDGLSAAAAAAGVLLLAFHTGRAGRTRLRTAVALAWAASAVLATRGGWTLLTGTFNEGVVDPSQQPTALMTLVYAVEVLVGVLVLTAGAHLFAERSAGR</sequence>
<feature type="transmembrane region" description="Helical" evidence="1">
    <location>
        <begin position="98"/>
        <end position="119"/>
    </location>
</feature>
<comment type="caution">
    <text evidence="2">The sequence shown here is derived from an EMBL/GenBank/DDBJ whole genome shotgun (WGS) entry which is preliminary data.</text>
</comment>
<evidence type="ECO:0000256" key="1">
    <source>
        <dbReference type="SAM" id="Phobius"/>
    </source>
</evidence>
<feature type="transmembrane region" description="Helical" evidence="1">
    <location>
        <begin position="213"/>
        <end position="235"/>
    </location>
</feature>
<proteinExistence type="predicted"/>
<protein>
    <submittedName>
        <fullName evidence="2">Uncharacterized protein</fullName>
    </submittedName>
</protein>
<dbReference type="EMBL" id="BAAATJ010000021">
    <property type="protein sequence ID" value="GAA2408769.1"/>
    <property type="molecule type" value="Genomic_DNA"/>
</dbReference>
<keyword evidence="1" id="KW-1133">Transmembrane helix</keyword>
<reference evidence="3" key="1">
    <citation type="journal article" date="2019" name="Int. J. Syst. Evol. Microbiol.">
        <title>The Global Catalogue of Microorganisms (GCM) 10K type strain sequencing project: providing services to taxonomists for standard genome sequencing and annotation.</title>
        <authorList>
            <consortium name="The Broad Institute Genomics Platform"/>
            <consortium name="The Broad Institute Genome Sequencing Center for Infectious Disease"/>
            <person name="Wu L."/>
            <person name="Ma J."/>
        </authorList>
    </citation>
    <scope>NUCLEOTIDE SEQUENCE [LARGE SCALE GENOMIC DNA]</scope>
    <source>
        <strain evidence="3">JCM 6921</strain>
    </source>
</reference>
<feature type="transmembrane region" description="Helical" evidence="1">
    <location>
        <begin position="139"/>
        <end position="160"/>
    </location>
</feature>
<evidence type="ECO:0000313" key="2">
    <source>
        <dbReference type="EMBL" id="GAA2408769.1"/>
    </source>
</evidence>